<evidence type="ECO:0000313" key="4">
    <source>
        <dbReference type="EMBL" id="UVR57524.1"/>
    </source>
</evidence>
<dbReference type="InterPro" id="IPR054460">
    <property type="entry name" value="DUF5018-rel"/>
</dbReference>
<dbReference type="AlphaFoldDB" id="A0A5C6JPP4"/>
<dbReference type="EMBL" id="CP103216">
    <property type="protein sequence ID" value="UVR57524.1"/>
    <property type="molecule type" value="Genomic_DNA"/>
</dbReference>
<protein>
    <submittedName>
        <fullName evidence="4">DUF5018 domain-containing protein</fullName>
    </submittedName>
</protein>
<evidence type="ECO:0000259" key="1">
    <source>
        <dbReference type="Pfam" id="PF22243"/>
    </source>
</evidence>
<evidence type="ECO:0000313" key="5">
    <source>
        <dbReference type="Proteomes" id="UP000315444"/>
    </source>
</evidence>
<reference evidence="3 6" key="1">
    <citation type="submission" date="2019-07" db="EMBL/GenBank/DDBJ databases">
        <title>Genome Sequencing of Bacteroides fragilis.</title>
        <authorList>
            <person name="Pinto K.M."/>
            <person name="Ruoff K.L."/>
            <person name="Price C.E."/>
            <person name="Valls R.A."/>
            <person name="O'Toole G.A."/>
        </authorList>
    </citation>
    <scope>NUCLEOTIDE SEQUENCE [LARGE SCALE GENOMIC DNA]</scope>
    <source>
        <strain evidence="3 6">AD135F_3B</strain>
    </source>
</reference>
<dbReference type="Pfam" id="PF22243">
    <property type="entry name" value="DUF5018-rel"/>
    <property type="match status" value="1"/>
</dbReference>
<dbReference type="RefSeq" id="WP_014298195.1">
    <property type="nucleotide sequence ID" value="NZ_CABKOU010000002.1"/>
</dbReference>
<proteinExistence type="predicted"/>
<dbReference type="Gene3D" id="2.60.40.4120">
    <property type="match status" value="1"/>
</dbReference>
<reference evidence="2 5" key="2">
    <citation type="submission" date="2019-07" db="EMBL/GenBank/DDBJ databases">
        <title>Genome sequencing of Bacteroides fragilis.</title>
        <authorList>
            <person name="Galasyn E.V."/>
            <person name="Ruoff K.L."/>
            <person name="Price C.E."/>
            <person name="Valls R.A."/>
            <person name="O'Toole G.A."/>
        </authorList>
    </citation>
    <scope>NUCLEOTIDE SEQUENCE [LARGE SCALE GENOMIC DNA]</scope>
    <source>
        <strain evidence="2 5">AD135F_1B</strain>
    </source>
</reference>
<dbReference type="EMBL" id="VOHT01000002">
    <property type="protein sequence ID" value="TWV50956.1"/>
    <property type="molecule type" value="Genomic_DNA"/>
</dbReference>
<evidence type="ECO:0000313" key="2">
    <source>
        <dbReference type="EMBL" id="TWV42762.1"/>
    </source>
</evidence>
<reference evidence="4" key="3">
    <citation type="submission" date="2022-08" db="EMBL/GenBank/DDBJ databases">
        <title>Genome Sequencing of Bacteroides fragilis Group Isolates with Nanopore Technology.</title>
        <authorList>
            <person name="Tisza M.J."/>
            <person name="Smith D."/>
            <person name="Dekker J.P."/>
        </authorList>
    </citation>
    <scope>NUCLEOTIDE SEQUENCE</scope>
    <source>
        <strain evidence="4">BFG-70</strain>
    </source>
</reference>
<gene>
    <name evidence="3" type="ORF">FSA03_04830</name>
    <name evidence="2" type="ORF">FSA06_03910</name>
    <name evidence="4" type="ORF">NXX45_05575</name>
</gene>
<organism evidence="3 6">
    <name type="scientific">Bacteroides fragilis</name>
    <dbReference type="NCBI Taxonomy" id="817"/>
    <lineage>
        <taxon>Bacteria</taxon>
        <taxon>Pseudomonadati</taxon>
        <taxon>Bacteroidota</taxon>
        <taxon>Bacteroidia</taxon>
        <taxon>Bacteroidales</taxon>
        <taxon>Bacteroidaceae</taxon>
        <taxon>Bacteroides</taxon>
    </lineage>
</organism>
<evidence type="ECO:0000313" key="6">
    <source>
        <dbReference type="Proteomes" id="UP000319026"/>
    </source>
</evidence>
<accession>A0A5C6JPP4</accession>
<evidence type="ECO:0000313" key="3">
    <source>
        <dbReference type="EMBL" id="TWV50956.1"/>
    </source>
</evidence>
<name>A0A5C6JPP4_BACFG</name>
<dbReference type="Proteomes" id="UP001060330">
    <property type="component" value="Chromosome"/>
</dbReference>
<dbReference type="Proteomes" id="UP000319026">
    <property type="component" value="Unassembled WGS sequence"/>
</dbReference>
<feature type="domain" description="DUF5018" evidence="1">
    <location>
        <begin position="41"/>
        <end position="155"/>
    </location>
</feature>
<dbReference type="Proteomes" id="UP000315444">
    <property type="component" value="Unassembled WGS sequence"/>
</dbReference>
<sequence>MKTYIRQMAQIISVLLMIVLNSSCLTGGLDELESFDDTDLKNFQFEYRWERPLNETNPNNTQLGVVSLATDCKIEGDVIYCTITVPEAGNPSMFTESIRAQVSLDNIVGMATISTAATISPIGNAPILGKFGNFSNECKYVVTAADGKTQKEWTVICKMIK</sequence>
<dbReference type="EMBL" id="VOHV01000002">
    <property type="protein sequence ID" value="TWV42762.1"/>
    <property type="molecule type" value="Genomic_DNA"/>
</dbReference>